<dbReference type="AlphaFoldDB" id="F0QW94"/>
<dbReference type="STRING" id="985053.VMUT_1989"/>
<proteinExistence type="inferred from homology"/>
<dbReference type="HOGENOM" id="CLU_010194_2_19_2"/>
<accession>F0QW94</accession>
<sequence>MSKVALITGASSGIGRELAKELAIRHYNLILVSRRRNVLEGLAEELRDKYGVNAWPIDHDLSDLSRINELVDRVRGLGIEVSVLVNNAGTGLWGGSSRLSWQ</sequence>
<organism evidence="3 4">
    <name type="scientific">Vulcanisaeta moutnovskia (strain 768-28)</name>
    <dbReference type="NCBI Taxonomy" id="985053"/>
    <lineage>
        <taxon>Archaea</taxon>
        <taxon>Thermoproteota</taxon>
        <taxon>Thermoprotei</taxon>
        <taxon>Thermoproteales</taxon>
        <taxon>Thermoproteaceae</taxon>
        <taxon>Vulcanisaeta</taxon>
    </lineage>
</organism>
<dbReference type="eggNOG" id="arCOG01263">
    <property type="taxonomic scope" value="Archaea"/>
</dbReference>
<dbReference type="InterPro" id="IPR002347">
    <property type="entry name" value="SDR_fam"/>
</dbReference>
<dbReference type="Proteomes" id="UP000007485">
    <property type="component" value="Chromosome"/>
</dbReference>
<dbReference type="Pfam" id="PF00106">
    <property type="entry name" value="adh_short"/>
    <property type="match status" value="1"/>
</dbReference>
<evidence type="ECO:0000256" key="1">
    <source>
        <dbReference type="ARBA" id="ARBA00006484"/>
    </source>
</evidence>
<dbReference type="Gene3D" id="3.40.50.720">
    <property type="entry name" value="NAD(P)-binding Rossmann-like Domain"/>
    <property type="match status" value="1"/>
</dbReference>
<evidence type="ECO:0000313" key="4">
    <source>
        <dbReference type="Proteomes" id="UP000007485"/>
    </source>
</evidence>
<dbReference type="GeneID" id="10289641"/>
<reference evidence="3 4" key="1">
    <citation type="journal article" date="2011" name="J. Bacteriol.">
        <title>Complete genome sequence of 'Vulcanisaeta moutnovskia' strain 768-28, a novel member of the hyperthermophilic crenarchaeal genus vulcanisaeta.</title>
        <authorList>
            <person name="Gumerov V.M."/>
            <person name="Mardanov A.V."/>
            <person name="Beletsky A.V."/>
            <person name="Prokofeva M.I."/>
            <person name="Bonch-Osmolovskaya E.A."/>
            <person name="Ravin N.V."/>
            <person name="Skryabin K.G."/>
        </authorList>
    </citation>
    <scope>NUCLEOTIDE SEQUENCE [LARGE SCALE GENOMIC DNA]</scope>
    <source>
        <strain evidence="3 4">768-28</strain>
    </source>
</reference>
<dbReference type="EMBL" id="CP002529">
    <property type="protein sequence ID" value="ADY02189.1"/>
    <property type="molecule type" value="Genomic_DNA"/>
</dbReference>
<gene>
    <name evidence="3" type="ordered locus">VMUT_1989</name>
</gene>
<keyword evidence="4" id="KW-1185">Reference proteome</keyword>
<evidence type="ECO:0000256" key="2">
    <source>
        <dbReference type="ARBA" id="ARBA00023002"/>
    </source>
</evidence>
<dbReference type="PANTHER" id="PTHR42901:SF1">
    <property type="entry name" value="ALCOHOL DEHYDROGENASE"/>
    <property type="match status" value="1"/>
</dbReference>
<keyword evidence="2" id="KW-0560">Oxidoreductase</keyword>
<dbReference type="GO" id="GO:0016491">
    <property type="term" value="F:oxidoreductase activity"/>
    <property type="evidence" value="ECO:0007669"/>
    <property type="project" value="UniProtKB-KW"/>
</dbReference>
<protein>
    <submittedName>
        <fullName evidence="3">Short-chain dehydrogenase/reductase SDR</fullName>
    </submittedName>
</protein>
<name>F0QW94_VULM7</name>
<dbReference type="InterPro" id="IPR036291">
    <property type="entry name" value="NAD(P)-bd_dom_sf"/>
</dbReference>
<dbReference type="OrthoDB" id="10157at2157"/>
<dbReference type="KEGG" id="vmo:VMUT_1989"/>
<evidence type="ECO:0000313" key="3">
    <source>
        <dbReference type="EMBL" id="ADY02189.1"/>
    </source>
</evidence>
<dbReference type="SUPFAM" id="SSF51735">
    <property type="entry name" value="NAD(P)-binding Rossmann-fold domains"/>
    <property type="match status" value="1"/>
</dbReference>
<dbReference type="PRINTS" id="PR00081">
    <property type="entry name" value="GDHRDH"/>
</dbReference>
<dbReference type="RefSeq" id="WP_013605351.1">
    <property type="nucleotide sequence ID" value="NC_015151.1"/>
</dbReference>
<dbReference type="PANTHER" id="PTHR42901">
    <property type="entry name" value="ALCOHOL DEHYDROGENASE"/>
    <property type="match status" value="1"/>
</dbReference>
<comment type="similarity">
    <text evidence="1">Belongs to the short-chain dehydrogenases/reductases (SDR) family.</text>
</comment>